<feature type="transmembrane region" description="Helical" evidence="7">
    <location>
        <begin position="195"/>
        <end position="214"/>
    </location>
</feature>
<evidence type="ECO:0000313" key="9">
    <source>
        <dbReference type="EMBL" id="CAK9109378.1"/>
    </source>
</evidence>
<feature type="coiled-coil region" evidence="5">
    <location>
        <begin position="1137"/>
        <end position="1206"/>
    </location>
</feature>
<feature type="region of interest" description="Disordered" evidence="6">
    <location>
        <begin position="1701"/>
        <end position="1739"/>
    </location>
</feature>
<feature type="domain" description="GB1/RHD3-type G" evidence="8">
    <location>
        <begin position="677"/>
        <end position="903"/>
    </location>
</feature>
<dbReference type="InterPro" id="IPR015894">
    <property type="entry name" value="Guanylate-bd_N"/>
</dbReference>
<name>A0ABP0SAI0_9DINO</name>
<evidence type="ECO:0000256" key="6">
    <source>
        <dbReference type="SAM" id="MobiDB-lite"/>
    </source>
</evidence>
<dbReference type="Pfam" id="PF01408">
    <property type="entry name" value="GFO_IDH_MocA"/>
    <property type="match status" value="1"/>
</dbReference>
<accession>A0ABP0SAI0</accession>
<protein>
    <recommendedName>
        <fullName evidence="8">GB1/RHD3-type G domain-containing protein</fullName>
    </recommendedName>
</protein>
<dbReference type="PANTHER" id="PTHR10751">
    <property type="entry name" value="GUANYLATE BINDING PROTEIN"/>
    <property type="match status" value="1"/>
</dbReference>
<feature type="transmembrane region" description="Helical" evidence="7">
    <location>
        <begin position="252"/>
        <end position="274"/>
    </location>
</feature>
<dbReference type="InterPro" id="IPR030386">
    <property type="entry name" value="G_GB1_RHD3_dom"/>
</dbReference>
<dbReference type="InterPro" id="IPR000683">
    <property type="entry name" value="Gfo/Idh/MocA-like_OxRdtase_N"/>
</dbReference>
<comment type="similarity">
    <text evidence="4">Belongs to the TRAFAC class dynamin-like GTPase superfamily. GB1/RHD3 GTPase family.</text>
</comment>
<dbReference type="InterPro" id="IPR055170">
    <property type="entry name" value="GFO_IDH_MocA-like_dom"/>
</dbReference>
<keyword evidence="7" id="KW-1133">Transmembrane helix</keyword>
<dbReference type="Gene3D" id="3.30.360.10">
    <property type="entry name" value="Dihydrodipicolinate Reductase, domain 2"/>
    <property type="match status" value="1"/>
</dbReference>
<feature type="transmembrane region" description="Helical" evidence="7">
    <location>
        <begin position="220"/>
        <end position="240"/>
    </location>
</feature>
<keyword evidence="7" id="KW-0812">Transmembrane</keyword>
<dbReference type="SUPFAM" id="SSF51735">
    <property type="entry name" value="NAD(P)-binding Rossmann-fold domains"/>
    <property type="match status" value="1"/>
</dbReference>
<keyword evidence="7" id="KW-0472">Membrane</keyword>
<dbReference type="InterPro" id="IPR027417">
    <property type="entry name" value="P-loop_NTPase"/>
</dbReference>
<dbReference type="InterPro" id="IPR029044">
    <property type="entry name" value="Nucleotide-diphossugar_trans"/>
</dbReference>
<keyword evidence="10" id="KW-1185">Reference proteome</keyword>
<sequence>MPDDPLAWRLLYPTPRGQQFHLFLGGGLCISSFATAVDWTNDQPPSLPALRGCCEEQCRPKLFSRWFCAGCCSNGLDGAILVLGIWRSCGLLHGRWLHMPLVLALLGAAHIGEYAGSRELTHEIDDVLDLALLLSGSSRAWSPRRGGGSGLRHMVDHSHDADPLASTWQVIFWILFALSRLVLAPCICKCLSPRPASMVMAGAALSAACCFAVLLCPDLWSILLGVAGVALGAGPSYAMIISMAKERRPGGLTSIDTAMFSIASSLGAGGVPFLMSRVLSLFGTQAFFPTLSLMSFVLLAFTFLLNRLSPPTELTEPDEESTEASTAMEQPVPGIVWTYWEQGWEHAPSLCQACVKSWRLANPELHFQQISSVDLPELLPELCGWKRFWELPAAQRADVLRLALLEKFGGLWVDATLFCSAPVMPWLQALKEGGSGSEQEGFFFVFDRSQSKSWPCDPFVDCELWISNWFIASSPGHPLTSNWLAALRLEFCKAEVDYFCAHHSFRQMVQASPEAMKLYQEVPKVSARHPHLLEFELGFGGRETEAGAERLRQALQAAPVQKLSHKILQPCFLTDLMHQSTMLKCLFSLHGAAIGDSFLRSFRCKQRSNADLILEELERRKKVLFNAWMLELVCGVMSYAPKAFVLWRCWNRPVCETEGARSTDVSRNFNNFEAYGGRKIAVVSVCGPSNSGKSYLLNVLLGRVEESLPAFKVGTRRTGSCTDGLWLWAHRDPDDENAPILAYLDCAGFGVSDRSCDGQLMTLCALMSSVMILNTKEPSPVFNSLACVTRLAEHLQERGQDVSRPALLWVLRDFTLDLRDAAGSLMSPEEYLEQALHAANPGTEEVRKSLLRFFNHRSCTTLVQPVFEEAQLKSLPEKPYKSLRSEFRAAVEAVQAQLIATCHLHPKTVAGQVLGASSYAALLKQLVEAMNEQKPLNVRNAWDTVQHTSCGSLADELRGIATQKLKLLKSGQKLPDDTQLPLTDDALRSFFRRQRHGLKERWEEQAVGDEEVRKEYWQELKETLAREEIQVRQQNGRLADQQLSEALKPWQAWLDNPEGAVEEGEKISIDLGKLLDRLPSTAVTRGGRSAIEAAARSVAVARTAVSATVEQSAEAQRRALAWGEQAAKLEGAVRSELEATEASIKESMERFRAASQEKEAKTVELQGKGAELEDGLQQLSAIQADVEEAKVREAELKASVKSNEERNFSLQHDLEATRALAAKAVLCVWSVSPWALSGASWFADSQFYMNLYVVSLLSAVALGFRADVQYQRVDAIDPAERRKMVESFGKFKAILATNQSRFLKDCAKASDYISDVLSCGNTVLCYSRLFTKDPLVLKKNLKIGKKNVEKALKNVKSCLSTPLDYMYLDYVTLGLWKRVQDLVRHTDLGNQSPGALSHGSLERKFLQARGGRNFLIDVAQASLDSLKAELLRKEDPEDLPRVFFAYLSWSTVGTWRSQNHLFAIVKRSNTNFHIMQGYIKSDVEPGYDLSDWLCSRNPFANINGFGAFSMHKFLDHLDTFIDNGHEGDTFDGDNHAAMFLVREKNFEGKEYVPAFAWFEVEQSDMNSDQDIALMVKSATSQAQAVPLEEQCQDLEKIHEGKLLPGETLKARPGALAALRSDRPEDWTLEQQTSSEVFARDMRQTDEDHVGPWPPLALWGGAASNDCSQTTAEHLASQRSNEAAAEAASLQTLQLQEELREAQAELQRQKSQLEEEREKLKREREGHQDKHHSHLQELHGELHRERQHLTTAHDACHTEHQQLLSSARQELEEERRKHAESKEGTKSQLLQHVRHIGSLEGKVTGLSTEANFLKGRISELQGILKESETHMVKQGQVIASLKKELEKAKGETGRTRSEGEERQIESDHLAPCSRPLRVALVGAGAFARKAHLPSLREHADCFEVVALWSRTRASAEAAADAVGLAILWGEDGWADLLSGRLSVELLDVVLPIQDQARFVRQALDANLAVVSEKPIARNTSEAQELLRSAPSRGWWVAENWRFEPAFLLARAALPALGEVLSFSANAQSLMPEDVPLMRPDGWRMAADGNWIVDVGVHFVAALRLVLGEVELVHVVRQSLRPELQPFDTFAATLRAQTAPFALGVWLFSLSVPKATPRTISGLSDLDLQISGRNGTLVVSRGAVELRDTDGRTRAASRGFQGPSVAYALRAAARGGSFGALAAAVAPLEAWKDLELVEAVLQQDVGEDIRPCKRQTSGTLSSSTLRSPLAAAIDADLPLYQMRREGTRRLQERVEQLSAKPSGCLPRLGPSRHGSRSGSCGSGLGLKARS</sequence>
<dbReference type="InterPro" id="IPR008441">
    <property type="entry name" value="AfumC-like_glycosyl_Trfase"/>
</dbReference>
<evidence type="ECO:0000259" key="8">
    <source>
        <dbReference type="PROSITE" id="PS51715"/>
    </source>
</evidence>
<evidence type="ECO:0000313" key="10">
    <source>
        <dbReference type="Proteomes" id="UP001642484"/>
    </source>
</evidence>
<dbReference type="Gene3D" id="1.20.1250.20">
    <property type="entry name" value="MFS general substrate transporter like domains"/>
    <property type="match status" value="1"/>
</dbReference>
<organism evidence="9 10">
    <name type="scientific">Durusdinium trenchii</name>
    <dbReference type="NCBI Taxonomy" id="1381693"/>
    <lineage>
        <taxon>Eukaryota</taxon>
        <taxon>Sar</taxon>
        <taxon>Alveolata</taxon>
        <taxon>Dinophyceae</taxon>
        <taxon>Suessiales</taxon>
        <taxon>Symbiodiniaceae</taxon>
        <taxon>Durusdinium</taxon>
    </lineage>
</organism>
<dbReference type="Gene3D" id="3.40.50.720">
    <property type="entry name" value="NAD(P)-binding Rossmann-like Domain"/>
    <property type="match status" value="1"/>
</dbReference>
<gene>
    <name evidence="9" type="ORF">CCMP2556_LOCUS50922</name>
</gene>
<evidence type="ECO:0000256" key="5">
    <source>
        <dbReference type="SAM" id="Coils"/>
    </source>
</evidence>
<dbReference type="SUPFAM" id="SSF52540">
    <property type="entry name" value="P-loop containing nucleoside triphosphate hydrolases"/>
    <property type="match status" value="1"/>
</dbReference>
<feature type="compositionally biased region" description="Low complexity" evidence="6">
    <location>
        <begin position="2265"/>
        <end position="2277"/>
    </location>
</feature>
<dbReference type="InterPro" id="IPR036291">
    <property type="entry name" value="NAD(P)-bd_dom_sf"/>
</dbReference>
<dbReference type="PROSITE" id="PS51715">
    <property type="entry name" value="G_GB1_RHD3"/>
    <property type="match status" value="1"/>
</dbReference>
<feature type="compositionally biased region" description="Basic and acidic residues" evidence="6">
    <location>
        <begin position="1768"/>
        <end position="1784"/>
    </location>
</feature>
<dbReference type="InterPro" id="IPR036259">
    <property type="entry name" value="MFS_trans_sf"/>
</dbReference>
<feature type="region of interest" description="Disordered" evidence="6">
    <location>
        <begin position="1765"/>
        <end position="1785"/>
    </location>
</feature>
<dbReference type="Proteomes" id="UP001642484">
    <property type="component" value="Unassembled WGS sequence"/>
</dbReference>
<evidence type="ECO:0000256" key="7">
    <source>
        <dbReference type="SAM" id="Phobius"/>
    </source>
</evidence>
<dbReference type="SUPFAM" id="SSF103473">
    <property type="entry name" value="MFS general substrate transporter"/>
    <property type="match status" value="1"/>
</dbReference>
<dbReference type="SUPFAM" id="SSF55347">
    <property type="entry name" value="Glyceraldehyde-3-phosphate dehydrogenase-like, C-terminal domain"/>
    <property type="match status" value="1"/>
</dbReference>
<feature type="region of interest" description="Disordered" evidence="6">
    <location>
        <begin position="2259"/>
        <end position="2288"/>
    </location>
</feature>
<comment type="similarity">
    <text evidence="1">Belongs to the Gfo/Idh/MocA family.</text>
</comment>
<reference evidence="9 10" key="1">
    <citation type="submission" date="2024-02" db="EMBL/GenBank/DDBJ databases">
        <authorList>
            <person name="Chen Y."/>
            <person name="Shah S."/>
            <person name="Dougan E. K."/>
            <person name="Thang M."/>
            <person name="Chan C."/>
        </authorList>
    </citation>
    <scope>NUCLEOTIDE SEQUENCE [LARGE SCALE GENOMIC DNA]</scope>
</reference>
<feature type="region of interest" description="Disordered" evidence="6">
    <location>
        <begin position="1847"/>
        <end position="1866"/>
    </location>
</feature>
<keyword evidence="5" id="KW-0175">Coiled coil</keyword>
<evidence type="ECO:0000256" key="4">
    <source>
        <dbReference type="PROSITE-ProRule" id="PRU01052"/>
    </source>
</evidence>
<keyword evidence="3" id="KW-0342">GTP-binding</keyword>
<dbReference type="EMBL" id="CAXAMN010027217">
    <property type="protein sequence ID" value="CAK9109378.1"/>
    <property type="molecule type" value="Genomic_DNA"/>
</dbReference>
<dbReference type="Pfam" id="PF05704">
    <property type="entry name" value="Caps_synth"/>
    <property type="match status" value="1"/>
</dbReference>
<feature type="transmembrane region" description="Helical" evidence="7">
    <location>
        <begin position="286"/>
        <end position="305"/>
    </location>
</feature>
<dbReference type="Pfam" id="PF02263">
    <property type="entry name" value="GBP"/>
    <property type="match status" value="1"/>
</dbReference>
<dbReference type="Gene3D" id="3.40.50.300">
    <property type="entry name" value="P-loop containing nucleotide triphosphate hydrolases"/>
    <property type="match status" value="1"/>
</dbReference>
<comment type="caution">
    <text evidence="9">The sequence shown here is derived from an EMBL/GenBank/DDBJ whole genome shotgun (WGS) entry which is preliminary data.</text>
</comment>
<evidence type="ECO:0000256" key="2">
    <source>
        <dbReference type="ARBA" id="ARBA00022741"/>
    </source>
</evidence>
<dbReference type="Gene3D" id="3.90.550.20">
    <property type="match status" value="1"/>
</dbReference>
<dbReference type="Pfam" id="PF22725">
    <property type="entry name" value="GFO_IDH_MocA_C3"/>
    <property type="match status" value="1"/>
</dbReference>
<evidence type="ECO:0000256" key="3">
    <source>
        <dbReference type="ARBA" id="ARBA00023134"/>
    </source>
</evidence>
<proteinExistence type="inferred from homology"/>
<keyword evidence="2" id="KW-0547">Nucleotide-binding</keyword>
<evidence type="ECO:0000256" key="1">
    <source>
        <dbReference type="ARBA" id="ARBA00010928"/>
    </source>
</evidence>
<dbReference type="SUPFAM" id="SSF53448">
    <property type="entry name" value="Nucleotide-diphospho-sugar transferases"/>
    <property type="match status" value="1"/>
</dbReference>